<evidence type="ECO:0000256" key="1">
    <source>
        <dbReference type="SAM" id="SignalP"/>
    </source>
</evidence>
<name>A0A7K3WJT4_9FLAO</name>
<feature type="signal peptide" evidence="1">
    <location>
        <begin position="1"/>
        <end position="20"/>
    </location>
</feature>
<dbReference type="RefSeq" id="WP_163282617.1">
    <property type="nucleotide sequence ID" value="NZ_JAAGVY010000001.1"/>
</dbReference>
<reference evidence="2 3" key="1">
    <citation type="submission" date="2020-02" db="EMBL/GenBank/DDBJ databases">
        <title>Out from the shadows clarifying the taxonomy of the family Cryomorphaceae and related taxa by utilizing the GTDB taxonomic framework.</title>
        <authorList>
            <person name="Bowman J.P."/>
        </authorList>
    </citation>
    <scope>NUCLEOTIDE SEQUENCE [LARGE SCALE GENOMIC DNA]</scope>
    <source>
        <strain evidence="2 3">QSSC 1-22</strain>
    </source>
</reference>
<sequence>MLRFFGLLSGLLILNLSGQAQDWISKGEVSGNFQLDGQYYVEDSAISAVVPPEIMALSGFGNIIYRNAKFSTGLRFETYLPAPVAYPAGAPWNGTGIGYRFARYSGDEIDITVGNFYEQFGSGMILRTWEDRGLGVDYSLDGIRVKARPYKGIELTGLYGKQRFNFNNGFQNGDGIVRGLNGDFNLSELLDSTVTIPGQLSIGGSYVSRYEKNLSNTYDFPENVDGGAARLRYNLGGFQFSGEYAWTGLNPTATNAQIINIPDSLDPSVGLWHRGEGVNLNATYSVRGFGVSVTASSLASMAYQSQRASGPFDSWINYLPATSVLQTYALSQLYPYATQPNGENAYRADVFYNFNRKSTLGGKYGMKLELSYTHIMSPSINPINDLSTTRQGADFTLFKPGNELYYTDFNARITKKLSKKFKGTLFYQNIAYNNDIIKGAYDYNNVATKGTVYSDLFVFEGNVKLNSKHNIRFEAQALFTDQHVQDWVAGVIEYTVSPHYFVTVVDQWNYGNADGDKFHFPSLSIGYIQKTTRVSMTYGRQRAGVFCVGGICRVVPASNGLAISITSSF</sequence>
<dbReference type="AlphaFoldDB" id="A0A7K3WJT4"/>
<comment type="caution">
    <text evidence="2">The sequence shown here is derived from an EMBL/GenBank/DDBJ whole genome shotgun (WGS) entry which is preliminary data.</text>
</comment>
<evidence type="ECO:0000313" key="3">
    <source>
        <dbReference type="Proteomes" id="UP000486602"/>
    </source>
</evidence>
<keyword evidence="1" id="KW-0732">Signal</keyword>
<accession>A0A7K3WJT4</accession>
<feature type="chain" id="PRO_5029886929" description="Capsule assembly Wzi family protein" evidence="1">
    <location>
        <begin position="21"/>
        <end position="569"/>
    </location>
</feature>
<dbReference type="EMBL" id="JAAGVY010000001">
    <property type="protein sequence ID" value="NEN21889.1"/>
    <property type="molecule type" value="Genomic_DNA"/>
</dbReference>
<dbReference type="InterPro" id="IPR046070">
    <property type="entry name" value="DUF6029"/>
</dbReference>
<evidence type="ECO:0000313" key="2">
    <source>
        <dbReference type="EMBL" id="NEN21889.1"/>
    </source>
</evidence>
<protein>
    <recommendedName>
        <fullName evidence="4">Capsule assembly Wzi family protein</fullName>
    </recommendedName>
</protein>
<organism evidence="2 3">
    <name type="scientific">Cryomorpha ignava</name>
    <dbReference type="NCBI Taxonomy" id="101383"/>
    <lineage>
        <taxon>Bacteria</taxon>
        <taxon>Pseudomonadati</taxon>
        <taxon>Bacteroidota</taxon>
        <taxon>Flavobacteriia</taxon>
        <taxon>Flavobacteriales</taxon>
        <taxon>Cryomorphaceae</taxon>
        <taxon>Cryomorpha</taxon>
    </lineage>
</organism>
<gene>
    <name evidence="2" type="ORF">G3O08_00025</name>
</gene>
<dbReference type="Proteomes" id="UP000486602">
    <property type="component" value="Unassembled WGS sequence"/>
</dbReference>
<dbReference type="Pfam" id="PF19494">
    <property type="entry name" value="DUF6029"/>
    <property type="match status" value="1"/>
</dbReference>
<proteinExistence type="predicted"/>
<keyword evidence="3" id="KW-1185">Reference proteome</keyword>
<evidence type="ECO:0008006" key="4">
    <source>
        <dbReference type="Google" id="ProtNLM"/>
    </source>
</evidence>